<keyword evidence="5" id="KW-1185">Reference proteome</keyword>
<dbReference type="GO" id="GO:0006355">
    <property type="term" value="P:regulation of DNA-templated transcription"/>
    <property type="evidence" value="ECO:0007669"/>
    <property type="project" value="UniProtKB-UniRule"/>
</dbReference>
<dbReference type="GO" id="GO:0008270">
    <property type="term" value="F:zinc ion binding"/>
    <property type="evidence" value="ECO:0007669"/>
    <property type="project" value="UniProtKB-UniRule"/>
</dbReference>
<dbReference type="Pfam" id="PF10551">
    <property type="entry name" value="MULE"/>
    <property type="match status" value="1"/>
</dbReference>
<proteinExistence type="inferred from homology"/>
<evidence type="ECO:0000313" key="5">
    <source>
        <dbReference type="Proteomes" id="UP001443914"/>
    </source>
</evidence>
<keyword evidence="1" id="KW-0863">Zinc-finger</keyword>
<comment type="similarity">
    <text evidence="1">Belongs to the FHY3/FAR1 family.</text>
</comment>
<dbReference type="InterPro" id="IPR058778">
    <property type="entry name" value="HTH_FAR1-11-like"/>
</dbReference>
<organism evidence="4 5">
    <name type="scientific">Saponaria officinalis</name>
    <name type="common">Common soapwort</name>
    <name type="synonym">Lychnis saponaria</name>
    <dbReference type="NCBI Taxonomy" id="3572"/>
    <lineage>
        <taxon>Eukaryota</taxon>
        <taxon>Viridiplantae</taxon>
        <taxon>Streptophyta</taxon>
        <taxon>Embryophyta</taxon>
        <taxon>Tracheophyta</taxon>
        <taxon>Spermatophyta</taxon>
        <taxon>Magnoliopsida</taxon>
        <taxon>eudicotyledons</taxon>
        <taxon>Gunneridae</taxon>
        <taxon>Pentapetalae</taxon>
        <taxon>Caryophyllales</taxon>
        <taxon>Caryophyllaceae</taxon>
        <taxon>Caryophylleae</taxon>
        <taxon>Saponaria</taxon>
    </lineage>
</organism>
<evidence type="ECO:0000259" key="2">
    <source>
        <dbReference type="Pfam" id="PF10551"/>
    </source>
</evidence>
<gene>
    <name evidence="4" type="ORF">RND81_03G085800</name>
</gene>
<comment type="caution">
    <text evidence="4">The sequence shown here is derived from an EMBL/GenBank/DDBJ whole genome shotgun (WGS) entry which is preliminary data.</text>
</comment>
<accession>A0AAW1M707</accession>
<evidence type="ECO:0000313" key="4">
    <source>
        <dbReference type="EMBL" id="KAK9741157.1"/>
    </source>
</evidence>
<sequence>MELEKNLKHGELPFFDRDIRNLYGKVKRMFSPNDAKNLLQYMKSSKEQDKMFQYVYTLDEENRLENIFWCQAQSFEWYQKYGDVVVFYTTYKVNSYDMPCAIFVGVDNHGKTILLGCALLRNGTTHTFKWLMKTFVTIMKKPPTTIITDQDPWMSEAILSKMPSTKHSYCIWHITSKFSCWFAGLLRNDYQEWCSDFYKLYKMTGHEDFENNWKLMVEKYNLQNNKHVIGLYNVKHFWAPTYLRDYFFGGMITTGRFESINAFIKRFVSSHTSLTDFVKQVDMAVQEISQGRSYNKVVGTLRPVSLNTKSPLEKQAFEILTPFAFKKFQEELGRAASYSIDQVDINEFMVKYFEPGATRQHNVFRDGHKSIFSCKNFEFWGILCRHILRVFCHTDCFHIPPFYLPSRWHCDALKATNSNQEMEHDMLPEEVFTLASNAHEGEDVVLCPPQSKTKERPKNKRCRGGKELGMKKTKCCSICKQPGHTKPTCPNNIFSQGDVIPSTSQKKQKLTEEDLGLNPVFTLKI</sequence>
<keyword evidence="1" id="KW-0479">Metal-binding</keyword>
<reference evidence="4" key="1">
    <citation type="submission" date="2024-03" db="EMBL/GenBank/DDBJ databases">
        <title>WGS assembly of Saponaria officinalis var. Norfolk2.</title>
        <authorList>
            <person name="Jenkins J."/>
            <person name="Shu S."/>
            <person name="Grimwood J."/>
            <person name="Barry K."/>
            <person name="Goodstein D."/>
            <person name="Schmutz J."/>
            <person name="Leebens-Mack J."/>
            <person name="Osbourn A."/>
        </authorList>
    </citation>
    <scope>NUCLEOTIDE SEQUENCE [LARGE SCALE GENOMIC DNA]</scope>
    <source>
        <strain evidence="4">JIC</strain>
    </source>
</reference>
<comment type="subcellular location">
    <subcellularLocation>
        <location evidence="1">Nucleus</location>
    </subcellularLocation>
</comment>
<evidence type="ECO:0000259" key="3">
    <source>
        <dbReference type="Pfam" id="PF26175"/>
    </source>
</evidence>
<feature type="domain" description="MULE transposase" evidence="2">
    <location>
        <begin position="84"/>
        <end position="176"/>
    </location>
</feature>
<name>A0AAW1M707_SAPOF</name>
<feature type="domain" description="FAR1-related sequence 11-like HTH-like" evidence="3">
    <location>
        <begin position="1"/>
        <end position="28"/>
    </location>
</feature>
<dbReference type="PANTHER" id="PTHR31669:SF263">
    <property type="entry name" value="PROTEIN FAR1-RELATED SEQUENCE"/>
    <property type="match status" value="1"/>
</dbReference>
<keyword evidence="1" id="KW-0539">Nucleus</keyword>
<comment type="function">
    <text evidence="1">Putative transcription activator involved in regulating light control of development.</text>
</comment>
<dbReference type="InterPro" id="IPR031052">
    <property type="entry name" value="FHY3/FAR1"/>
</dbReference>
<dbReference type="EMBL" id="JBDFQZ010000003">
    <property type="protein sequence ID" value="KAK9741157.1"/>
    <property type="molecule type" value="Genomic_DNA"/>
</dbReference>
<dbReference type="Proteomes" id="UP001443914">
    <property type="component" value="Unassembled WGS sequence"/>
</dbReference>
<dbReference type="InterPro" id="IPR018289">
    <property type="entry name" value="MULE_transposase_dom"/>
</dbReference>
<keyword evidence="1" id="KW-0862">Zinc</keyword>
<dbReference type="PANTHER" id="PTHR31669">
    <property type="entry name" value="PROTEIN FAR1-RELATED SEQUENCE 10-RELATED"/>
    <property type="match status" value="1"/>
</dbReference>
<dbReference type="GO" id="GO:0005634">
    <property type="term" value="C:nucleus"/>
    <property type="evidence" value="ECO:0007669"/>
    <property type="project" value="UniProtKB-SubCell"/>
</dbReference>
<protein>
    <recommendedName>
        <fullName evidence="1">Protein FAR1-RELATED SEQUENCE</fullName>
    </recommendedName>
</protein>
<evidence type="ECO:0000256" key="1">
    <source>
        <dbReference type="RuleBase" id="RU367018"/>
    </source>
</evidence>
<dbReference type="Pfam" id="PF26175">
    <property type="entry name" value="HTH_FAR1"/>
    <property type="match status" value="1"/>
</dbReference>
<dbReference type="AlphaFoldDB" id="A0AAW1M707"/>